<name>E0TEA8_PARBH</name>
<dbReference type="Gene3D" id="3.20.20.70">
    <property type="entry name" value="Aldolase class I"/>
    <property type="match status" value="1"/>
</dbReference>
<dbReference type="InterPro" id="IPR013785">
    <property type="entry name" value="Aldolase_TIM"/>
</dbReference>
<dbReference type="PANTHER" id="PTHR22893">
    <property type="entry name" value="NADH OXIDOREDUCTASE-RELATED"/>
    <property type="match status" value="1"/>
</dbReference>
<feature type="domain" description="NADH:flavin oxidoreductase/NADH oxidase N-terminal" evidence="4">
    <location>
        <begin position="20"/>
        <end position="349"/>
    </location>
</feature>
<comment type="cofactor">
    <cofactor evidence="1">
        <name>FMN</name>
        <dbReference type="ChEBI" id="CHEBI:58210"/>
    </cofactor>
</comment>
<dbReference type="PANTHER" id="PTHR22893:SF91">
    <property type="entry name" value="NADPH DEHYDROGENASE 2-RELATED"/>
    <property type="match status" value="1"/>
</dbReference>
<dbReference type="GO" id="GO:0010181">
    <property type="term" value="F:FMN binding"/>
    <property type="evidence" value="ECO:0007669"/>
    <property type="project" value="InterPro"/>
</dbReference>
<protein>
    <submittedName>
        <fullName evidence="5">GTN reductase</fullName>
    </submittedName>
</protein>
<dbReference type="STRING" id="314260.PB2503_07087"/>
<dbReference type="RefSeq" id="WP_013300457.1">
    <property type="nucleotide sequence ID" value="NC_014414.1"/>
</dbReference>
<dbReference type="SUPFAM" id="SSF51395">
    <property type="entry name" value="FMN-linked oxidoreductases"/>
    <property type="match status" value="1"/>
</dbReference>
<reference evidence="5 6" key="2">
    <citation type="journal article" date="2011" name="J. Bacteriol.">
        <title>Complete genome sequence of strain HTCC2503T of Parvularcula bermudensis, the type species of the order "Parvularculales" in the class Alphaproteobacteria.</title>
        <authorList>
            <person name="Oh H.M."/>
            <person name="Kang I."/>
            <person name="Vergin K.L."/>
            <person name="Kang D."/>
            <person name="Rhee K.H."/>
            <person name="Giovannoni S.J."/>
            <person name="Cho J.C."/>
        </authorList>
    </citation>
    <scope>NUCLEOTIDE SEQUENCE [LARGE SCALE GENOMIC DNA]</scope>
    <source>
        <strain evidence="6">ATCC BAA-594 / HTCC2503 / KCTC 12087</strain>
    </source>
</reference>
<reference evidence="6" key="1">
    <citation type="submission" date="2010-08" db="EMBL/GenBank/DDBJ databases">
        <title>Genome sequence of Parvularcula bermudensis HTCC2503.</title>
        <authorList>
            <person name="Kang D.-M."/>
            <person name="Oh H.-M."/>
            <person name="Cho J.-C."/>
        </authorList>
    </citation>
    <scope>NUCLEOTIDE SEQUENCE [LARGE SCALE GENOMIC DNA]</scope>
    <source>
        <strain evidence="6">ATCC BAA-594 / HTCC2503 / KCTC 12087</strain>
    </source>
</reference>
<evidence type="ECO:0000256" key="1">
    <source>
        <dbReference type="ARBA" id="ARBA00001917"/>
    </source>
</evidence>
<gene>
    <name evidence="5" type="ordered locus">PB2503_07087</name>
</gene>
<dbReference type="GO" id="GO:0016628">
    <property type="term" value="F:oxidoreductase activity, acting on the CH-CH group of donors, NAD or NADP as acceptor"/>
    <property type="evidence" value="ECO:0007669"/>
    <property type="project" value="UniProtKB-ARBA"/>
</dbReference>
<dbReference type="InterPro" id="IPR045247">
    <property type="entry name" value="Oye-like"/>
</dbReference>
<dbReference type="Pfam" id="PF00724">
    <property type="entry name" value="Oxidored_FMN"/>
    <property type="match status" value="1"/>
</dbReference>
<organism evidence="5 6">
    <name type="scientific">Parvularcula bermudensis (strain ATCC BAA-594 / HTCC2503 / KCTC 12087)</name>
    <dbReference type="NCBI Taxonomy" id="314260"/>
    <lineage>
        <taxon>Bacteria</taxon>
        <taxon>Pseudomonadati</taxon>
        <taxon>Pseudomonadota</taxon>
        <taxon>Alphaproteobacteria</taxon>
        <taxon>Parvularculales</taxon>
        <taxon>Parvularculaceae</taxon>
        <taxon>Parvularcula</taxon>
    </lineage>
</organism>
<comment type="similarity">
    <text evidence="2">Belongs to the NADH:flavin oxidoreductase/NADH oxidase family.</text>
</comment>
<evidence type="ECO:0000259" key="4">
    <source>
        <dbReference type="Pfam" id="PF00724"/>
    </source>
</evidence>
<dbReference type="Proteomes" id="UP000001302">
    <property type="component" value="Chromosome"/>
</dbReference>
<dbReference type="EMBL" id="CP002156">
    <property type="protein sequence ID" value="ADM09483.1"/>
    <property type="molecule type" value="Genomic_DNA"/>
</dbReference>
<dbReference type="KEGG" id="pbr:PB2503_07087"/>
<dbReference type="GO" id="GO:0005829">
    <property type="term" value="C:cytosol"/>
    <property type="evidence" value="ECO:0007669"/>
    <property type="project" value="UniProtKB-ARBA"/>
</dbReference>
<evidence type="ECO:0000313" key="5">
    <source>
        <dbReference type="EMBL" id="ADM09483.1"/>
    </source>
</evidence>
<evidence type="ECO:0000313" key="6">
    <source>
        <dbReference type="Proteomes" id="UP000001302"/>
    </source>
</evidence>
<dbReference type="eggNOG" id="COG1902">
    <property type="taxonomic scope" value="Bacteria"/>
</dbReference>
<dbReference type="CDD" id="cd02933">
    <property type="entry name" value="OYE_like_FMN"/>
    <property type="match status" value="1"/>
</dbReference>
<dbReference type="FunFam" id="3.20.20.70:FF:000059">
    <property type="entry name" value="N-ethylmaleimide reductase, FMN-linked"/>
    <property type="match status" value="1"/>
</dbReference>
<sequence length="383" mass="41743">MSMSGSVGAATPKQQELKPLFEPLKLGQLELPNRILMAPLTRNRAHADGTPKEMAATYYSQRASAGLIISEATQISPMGKGYIDTPGIYEDRHVEGWKAVTDAVHEKGGRIICQLWHVGRISHTSLLPDGAQPHAPSAIAADAQTFTPNGFEPTSEPKAMTTDDIKRTVDDYAHAAKQALAAGFDGVEVHAANGYLLDQFIRDKSNKREDAYGGSVENRLRFLREVLDGVTAAIGADRTGIRLSPLGTFNDISDSDPETTFSEAVALLNPYGLAYCHFLERFGGDVPDTDLETLGRISSGFDGPYIANGNFDAEEAARWIAKERCDAVTFGKLFIANPDLPKRLALGAALNDWNQDTFYGGGEERYIDYPFLEEDIEEETPKG</sequence>
<evidence type="ECO:0000256" key="3">
    <source>
        <dbReference type="ARBA" id="ARBA00023002"/>
    </source>
</evidence>
<proteinExistence type="inferred from homology"/>
<evidence type="ECO:0000256" key="2">
    <source>
        <dbReference type="ARBA" id="ARBA00005979"/>
    </source>
</evidence>
<keyword evidence="3" id="KW-0560">Oxidoreductase</keyword>
<dbReference type="InterPro" id="IPR001155">
    <property type="entry name" value="OxRdtase_FMN_N"/>
</dbReference>
<dbReference type="HOGENOM" id="CLU_012153_0_0_5"/>
<accession>E0TEA8</accession>
<keyword evidence="6" id="KW-1185">Reference proteome</keyword>
<dbReference type="AlphaFoldDB" id="E0TEA8"/>